<feature type="transmembrane region" description="Helical" evidence="2">
    <location>
        <begin position="12"/>
        <end position="33"/>
    </location>
</feature>
<proteinExistence type="predicted"/>
<keyword evidence="2" id="KW-1133">Transmembrane helix</keyword>
<gene>
    <name evidence="4" type="ORF">H9910_04420</name>
</gene>
<keyword evidence="2" id="KW-0472">Membrane</keyword>
<reference evidence="4" key="1">
    <citation type="journal article" date="2021" name="PeerJ">
        <title>Extensive microbial diversity within the chicken gut microbiome revealed by metagenomics and culture.</title>
        <authorList>
            <person name="Gilroy R."/>
            <person name="Ravi A."/>
            <person name="Getino M."/>
            <person name="Pursley I."/>
            <person name="Horton D.L."/>
            <person name="Alikhan N.F."/>
            <person name="Baker D."/>
            <person name="Gharbi K."/>
            <person name="Hall N."/>
            <person name="Watson M."/>
            <person name="Adriaenssens E.M."/>
            <person name="Foster-Nyarko E."/>
            <person name="Jarju S."/>
            <person name="Secka A."/>
            <person name="Antonio M."/>
            <person name="Oren A."/>
            <person name="Chaudhuri R.R."/>
            <person name="La Ragione R."/>
            <person name="Hildebrand F."/>
            <person name="Pallen M.J."/>
        </authorList>
    </citation>
    <scope>NUCLEOTIDE SEQUENCE</scope>
    <source>
        <strain evidence="4">ChiBcec15-3976</strain>
    </source>
</reference>
<evidence type="ECO:0000256" key="2">
    <source>
        <dbReference type="SAM" id="Phobius"/>
    </source>
</evidence>
<evidence type="ECO:0000259" key="3">
    <source>
        <dbReference type="Pfam" id="PF13472"/>
    </source>
</evidence>
<keyword evidence="2" id="KW-0812">Transmembrane</keyword>
<dbReference type="SUPFAM" id="SSF52266">
    <property type="entry name" value="SGNH hydrolase"/>
    <property type="match status" value="1"/>
</dbReference>
<dbReference type="InterPro" id="IPR036514">
    <property type="entry name" value="SGNH_hydro_sf"/>
</dbReference>
<dbReference type="EMBL" id="DWUU01000025">
    <property type="protein sequence ID" value="HJD42238.1"/>
    <property type="molecule type" value="Genomic_DNA"/>
</dbReference>
<feature type="coiled-coil region" evidence="1">
    <location>
        <begin position="50"/>
        <end position="77"/>
    </location>
</feature>
<evidence type="ECO:0000313" key="4">
    <source>
        <dbReference type="EMBL" id="HJD42238.1"/>
    </source>
</evidence>
<feature type="domain" description="SGNH hydrolase-type esterase" evidence="3">
    <location>
        <begin position="114"/>
        <end position="236"/>
    </location>
</feature>
<evidence type="ECO:0000256" key="1">
    <source>
        <dbReference type="SAM" id="Coils"/>
    </source>
</evidence>
<protein>
    <submittedName>
        <fullName evidence="4">Phospholipase</fullName>
    </submittedName>
</protein>
<evidence type="ECO:0000313" key="5">
    <source>
        <dbReference type="Proteomes" id="UP000823909"/>
    </source>
</evidence>
<dbReference type="InterPro" id="IPR013830">
    <property type="entry name" value="SGNH_hydro"/>
</dbReference>
<dbReference type="Pfam" id="PF13472">
    <property type="entry name" value="Lipase_GDSL_2"/>
    <property type="match status" value="1"/>
</dbReference>
<sequence>MKKPTGKMKRNIVLGGSIVLIVLAAVLLVRGIGKLMDRSADTTAGLEYIRGEENGNITEIETKISQLEQQERGEEDDRSIKEKFAVSVVLGDSIPHGFVEFDILNASNVKAQIGAHLTQLDSQIEEAKALSPLVVFISTGENDVTATEGDTELFIRQYTEVLDKISKELPGANVFVNSIFPVRQNAIGKEPYLENIPAYNEALSELCGSREIGFIDNTELVQDQYYEPDGQHFKAAFYPLWAEHMAEVAQL</sequence>
<dbReference type="AlphaFoldDB" id="A0A9D2RC11"/>
<keyword evidence="1" id="KW-0175">Coiled coil</keyword>
<dbReference type="Gene3D" id="3.40.50.1110">
    <property type="entry name" value="SGNH hydrolase"/>
    <property type="match status" value="1"/>
</dbReference>
<name>A0A9D2RC11_9FIRM</name>
<organism evidence="4 5">
    <name type="scientific">Candidatus Mediterraneibacter quadrami</name>
    <dbReference type="NCBI Taxonomy" id="2838684"/>
    <lineage>
        <taxon>Bacteria</taxon>
        <taxon>Bacillati</taxon>
        <taxon>Bacillota</taxon>
        <taxon>Clostridia</taxon>
        <taxon>Lachnospirales</taxon>
        <taxon>Lachnospiraceae</taxon>
        <taxon>Mediterraneibacter</taxon>
    </lineage>
</organism>
<comment type="caution">
    <text evidence="4">The sequence shown here is derived from an EMBL/GenBank/DDBJ whole genome shotgun (WGS) entry which is preliminary data.</text>
</comment>
<accession>A0A9D2RC11</accession>
<dbReference type="Proteomes" id="UP000823909">
    <property type="component" value="Unassembled WGS sequence"/>
</dbReference>
<reference evidence="4" key="2">
    <citation type="submission" date="2021-04" db="EMBL/GenBank/DDBJ databases">
        <authorList>
            <person name="Gilroy R."/>
        </authorList>
    </citation>
    <scope>NUCLEOTIDE SEQUENCE</scope>
    <source>
        <strain evidence="4">ChiBcec15-3976</strain>
    </source>
</reference>